<dbReference type="InterPro" id="IPR003593">
    <property type="entry name" value="AAA+_ATPase"/>
</dbReference>
<dbReference type="PANTHER" id="PTHR43776">
    <property type="entry name" value="TRANSPORT ATP-BINDING PROTEIN"/>
    <property type="match status" value="1"/>
</dbReference>
<keyword evidence="3 11" id="KW-0997">Cell inner membrane</keyword>
<dbReference type="Gene3D" id="3.40.50.300">
    <property type="entry name" value="P-loop containing nucleotide triphosphate hydrolases"/>
    <property type="match status" value="1"/>
</dbReference>
<comment type="subcellular location">
    <subcellularLocation>
        <location evidence="11">Cell inner membrane</location>
        <topology evidence="11">Peripheral membrane protein</topology>
    </subcellularLocation>
</comment>
<organism evidence="13 14">
    <name type="scientific">Kosakonia cowanii JCM 10956 = DSM 18146</name>
    <dbReference type="NCBI Taxonomy" id="1300165"/>
    <lineage>
        <taxon>Bacteria</taxon>
        <taxon>Pseudomonadati</taxon>
        <taxon>Pseudomonadota</taxon>
        <taxon>Gammaproteobacteria</taxon>
        <taxon>Enterobacterales</taxon>
        <taxon>Enterobacteriaceae</taxon>
        <taxon>Kosakonia</taxon>
    </lineage>
</organism>
<dbReference type="NCBIfam" id="NF007739">
    <property type="entry name" value="PRK10419.1"/>
    <property type="match status" value="1"/>
</dbReference>
<keyword evidence="7 11" id="KW-1278">Translocase</keyword>
<keyword evidence="9 11" id="KW-0921">Nickel transport</keyword>
<evidence type="ECO:0000256" key="7">
    <source>
        <dbReference type="ARBA" id="ARBA00022967"/>
    </source>
</evidence>
<evidence type="ECO:0000256" key="1">
    <source>
        <dbReference type="ARBA" id="ARBA00022448"/>
    </source>
</evidence>
<dbReference type="InterPro" id="IPR003439">
    <property type="entry name" value="ABC_transporter-like_ATP-bd"/>
</dbReference>
<keyword evidence="5 11" id="KW-0547">Nucleotide-binding</keyword>
<dbReference type="GO" id="GO:0015413">
    <property type="term" value="F:ABC-type nickel transporter activity"/>
    <property type="evidence" value="ECO:0007669"/>
    <property type="project" value="UniProtKB-UniRule"/>
</dbReference>
<dbReference type="InterPro" id="IPR050319">
    <property type="entry name" value="ABC_transp_ATP-bind"/>
</dbReference>
<evidence type="ECO:0000256" key="4">
    <source>
        <dbReference type="ARBA" id="ARBA00022596"/>
    </source>
</evidence>
<evidence type="ECO:0000256" key="9">
    <source>
        <dbReference type="ARBA" id="ARBA00023112"/>
    </source>
</evidence>
<dbReference type="GO" id="GO:0016887">
    <property type="term" value="F:ATP hydrolysis activity"/>
    <property type="evidence" value="ECO:0007669"/>
    <property type="project" value="InterPro"/>
</dbReference>
<evidence type="ECO:0000256" key="11">
    <source>
        <dbReference type="RuleBase" id="RU369064"/>
    </source>
</evidence>
<keyword evidence="14" id="KW-1185">Reference proteome</keyword>
<accession>A0A807LF13</accession>
<dbReference type="NCBIfam" id="TIGR02769">
    <property type="entry name" value="nickel_nikE"/>
    <property type="match status" value="1"/>
</dbReference>
<dbReference type="AlphaFoldDB" id="A0A807LF13"/>
<keyword evidence="10 11" id="KW-0472">Membrane</keyword>
<evidence type="ECO:0000256" key="2">
    <source>
        <dbReference type="ARBA" id="ARBA00022475"/>
    </source>
</evidence>
<evidence type="ECO:0000256" key="10">
    <source>
        <dbReference type="ARBA" id="ARBA00023136"/>
    </source>
</evidence>
<dbReference type="CDD" id="cd03257">
    <property type="entry name" value="ABC_NikE_OppD_transporters"/>
    <property type="match status" value="1"/>
</dbReference>
<dbReference type="InterPro" id="IPR027417">
    <property type="entry name" value="P-loop_NTPase"/>
</dbReference>
<name>A0A807LF13_9ENTR</name>
<dbReference type="Pfam" id="PF00005">
    <property type="entry name" value="ABC_tran"/>
    <property type="match status" value="1"/>
</dbReference>
<evidence type="ECO:0000313" key="13">
    <source>
        <dbReference type="EMBL" id="APZ05206.1"/>
    </source>
</evidence>
<protein>
    <recommendedName>
        <fullName evidence="11">Nickel import ATP-binding protein NikE</fullName>
        <ecNumber evidence="11">7.2.2.11</ecNumber>
    </recommendedName>
</protein>
<dbReference type="SUPFAM" id="SSF52540">
    <property type="entry name" value="P-loop containing nucleoside triphosphate hydrolases"/>
    <property type="match status" value="1"/>
</dbReference>
<keyword evidence="1 11" id="KW-0813">Transport</keyword>
<dbReference type="SMART" id="SM00382">
    <property type="entry name" value="AAA"/>
    <property type="match status" value="1"/>
</dbReference>
<dbReference type="EC" id="7.2.2.11" evidence="11"/>
<comment type="subunit">
    <text evidence="11">The complex is composed of two ATP-binding proteins (NikD and NikE), two transmembrane proteins (NikB and NikC) and a solute-binding protein (NikA).</text>
</comment>
<dbReference type="PROSITE" id="PS50893">
    <property type="entry name" value="ABC_TRANSPORTER_2"/>
    <property type="match status" value="1"/>
</dbReference>
<reference evidence="13 14" key="1">
    <citation type="submission" date="2017-01" db="EMBL/GenBank/DDBJ databases">
        <authorList>
            <person name="Cao J.-M."/>
        </authorList>
    </citation>
    <scope>NUCLEOTIDE SEQUENCE [LARGE SCALE GENOMIC DNA]</scope>
    <source>
        <strain evidence="13 14">888-76</strain>
    </source>
</reference>
<keyword evidence="6 11" id="KW-0067">ATP-binding</keyword>
<dbReference type="KEGG" id="kco:BWI95_09140"/>
<dbReference type="Proteomes" id="UP000187148">
    <property type="component" value="Chromosome"/>
</dbReference>
<keyword evidence="8 11" id="KW-0406">Ion transport</keyword>
<evidence type="ECO:0000256" key="5">
    <source>
        <dbReference type="ARBA" id="ARBA00022741"/>
    </source>
</evidence>
<evidence type="ECO:0000256" key="3">
    <source>
        <dbReference type="ARBA" id="ARBA00022519"/>
    </source>
</evidence>
<keyword evidence="4 11" id="KW-0533">Nickel</keyword>
<evidence type="ECO:0000256" key="6">
    <source>
        <dbReference type="ARBA" id="ARBA00022840"/>
    </source>
</evidence>
<evidence type="ECO:0000259" key="12">
    <source>
        <dbReference type="PROSITE" id="PS50893"/>
    </source>
</evidence>
<dbReference type="GO" id="GO:0016151">
    <property type="term" value="F:nickel cation binding"/>
    <property type="evidence" value="ECO:0007669"/>
    <property type="project" value="UniProtKB-UniRule"/>
</dbReference>
<dbReference type="GO" id="GO:0005524">
    <property type="term" value="F:ATP binding"/>
    <property type="evidence" value="ECO:0007669"/>
    <property type="project" value="UniProtKB-UniRule"/>
</dbReference>
<comment type="function">
    <text evidence="11">Part of the ABC transporter complex NikABCDE involved in nickel import. Responsible for energy coupling to the transport system.</text>
</comment>
<dbReference type="InterPro" id="IPR017871">
    <property type="entry name" value="ABC_transporter-like_CS"/>
</dbReference>
<dbReference type="PROSITE" id="PS00211">
    <property type="entry name" value="ABC_TRANSPORTER_1"/>
    <property type="match status" value="1"/>
</dbReference>
<dbReference type="InterPro" id="IPR014137">
    <property type="entry name" value="Nickel_NikE"/>
</dbReference>
<dbReference type="GO" id="GO:0005886">
    <property type="term" value="C:plasma membrane"/>
    <property type="evidence" value="ECO:0007669"/>
    <property type="project" value="UniProtKB-SubCell"/>
</dbReference>
<dbReference type="EMBL" id="CP019445">
    <property type="protein sequence ID" value="APZ05206.1"/>
    <property type="molecule type" value="Genomic_DNA"/>
</dbReference>
<feature type="domain" description="ABC transporter" evidence="12">
    <location>
        <begin position="4"/>
        <end position="243"/>
    </location>
</feature>
<keyword evidence="2 11" id="KW-1003">Cell membrane</keyword>
<sequence>MTLLTVNQLSHAYRHQQVLSDISLTLKQGETVALLGRSGCGKSTLARLLVGLEAPEQGHVCWRGTPLSALDRAARRNFRRDVQMVFQDPISAVNPRMTVRDIVREPLRHLAKLSKAQQLQRIMQLLADVELEPDLLEKRPMQLSGGQLQRVCLARALAVAPGLLILDEAVSSLDRVVQSGIIALLQRLQQRSGAACLFITHDLRLVERFCQRVLVMDAGQIVENVTVSAPLRFSSAAGQALQQAVLPALPSLRPRNPLCNALP</sequence>
<dbReference type="PANTHER" id="PTHR43776:SF7">
    <property type="entry name" value="D,D-DIPEPTIDE TRANSPORT ATP-BINDING PROTEIN DDPF-RELATED"/>
    <property type="match status" value="1"/>
</dbReference>
<evidence type="ECO:0000256" key="8">
    <source>
        <dbReference type="ARBA" id="ARBA00023065"/>
    </source>
</evidence>
<comment type="catalytic activity">
    <reaction evidence="11">
        <text>Ni(2+)(out) + ATP + H2O = Ni(2+)(in) + ADP + phosphate + H(+)</text>
        <dbReference type="Rhea" id="RHEA:15557"/>
        <dbReference type="ChEBI" id="CHEBI:15377"/>
        <dbReference type="ChEBI" id="CHEBI:15378"/>
        <dbReference type="ChEBI" id="CHEBI:30616"/>
        <dbReference type="ChEBI" id="CHEBI:43474"/>
        <dbReference type="ChEBI" id="CHEBI:49786"/>
        <dbReference type="ChEBI" id="CHEBI:456216"/>
        <dbReference type="EC" id="7.2.2.11"/>
    </reaction>
</comment>
<dbReference type="RefSeq" id="WP_054802657.1">
    <property type="nucleotide sequence ID" value="NZ_CP019445.1"/>
</dbReference>
<proteinExistence type="inferred from homology"/>
<gene>
    <name evidence="13" type="ORF">BWI95_09140</name>
</gene>
<evidence type="ECO:0000313" key="14">
    <source>
        <dbReference type="Proteomes" id="UP000187148"/>
    </source>
</evidence>
<comment type="similarity">
    <text evidence="11">Belongs to the ABC transporter superfamily. Nickel importer (TC 3.A.1.5.3) family.</text>
</comment>